<accession>A0A9Q0EK53</accession>
<dbReference type="AlphaFoldDB" id="A0A9Q0EK53"/>
<dbReference type="Proteomes" id="UP001148018">
    <property type="component" value="Unassembled WGS sequence"/>
</dbReference>
<name>A0A9Q0EK53_9TELE</name>
<sequence length="91" mass="10325">MIQTCRPWNLQVSMRTTDNGSDKNSSSALPIGLDGRFPWLGLNPHLPNLINDPLIRTIVKEKFLTLRNGHVTTGWMRDQTTDERDSTGTFK</sequence>
<evidence type="ECO:0000313" key="1">
    <source>
        <dbReference type="EMBL" id="KAJ3608910.1"/>
    </source>
</evidence>
<reference evidence="1" key="1">
    <citation type="submission" date="2022-07" db="EMBL/GenBank/DDBJ databases">
        <title>Chromosome-level genome of Muraenolepis orangiensis.</title>
        <authorList>
            <person name="Kim J."/>
        </authorList>
    </citation>
    <scope>NUCLEOTIDE SEQUENCE</scope>
    <source>
        <strain evidence="1">KU_S4_2022</strain>
        <tissue evidence="1">Muscle</tissue>
    </source>
</reference>
<protein>
    <submittedName>
        <fullName evidence="1">Uncharacterized protein</fullName>
    </submittedName>
</protein>
<comment type="caution">
    <text evidence="1">The sequence shown here is derived from an EMBL/GenBank/DDBJ whole genome shotgun (WGS) entry which is preliminary data.</text>
</comment>
<organism evidence="1 2">
    <name type="scientific">Muraenolepis orangiensis</name>
    <name type="common">Patagonian moray cod</name>
    <dbReference type="NCBI Taxonomy" id="630683"/>
    <lineage>
        <taxon>Eukaryota</taxon>
        <taxon>Metazoa</taxon>
        <taxon>Chordata</taxon>
        <taxon>Craniata</taxon>
        <taxon>Vertebrata</taxon>
        <taxon>Euteleostomi</taxon>
        <taxon>Actinopterygii</taxon>
        <taxon>Neopterygii</taxon>
        <taxon>Teleostei</taxon>
        <taxon>Neoteleostei</taxon>
        <taxon>Acanthomorphata</taxon>
        <taxon>Zeiogadaria</taxon>
        <taxon>Gadariae</taxon>
        <taxon>Gadiformes</taxon>
        <taxon>Muraenolepidoidei</taxon>
        <taxon>Muraenolepididae</taxon>
        <taxon>Muraenolepis</taxon>
    </lineage>
</organism>
<gene>
    <name evidence="1" type="ORF">NHX12_023438</name>
</gene>
<proteinExistence type="predicted"/>
<dbReference type="EMBL" id="JANIIK010000039">
    <property type="protein sequence ID" value="KAJ3608910.1"/>
    <property type="molecule type" value="Genomic_DNA"/>
</dbReference>
<keyword evidence="2" id="KW-1185">Reference proteome</keyword>
<evidence type="ECO:0000313" key="2">
    <source>
        <dbReference type="Proteomes" id="UP001148018"/>
    </source>
</evidence>